<comment type="caution">
    <text evidence="1">The sequence shown here is derived from an EMBL/GenBank/DDBJ whole genome shotgun (WGS) entry which is preliminary data.</text>
</comment>
<dbReference type="EMBL" id="CM023488">
    <property type="protein sequence ID" value="KAH6924572.1"/>
    <property type="molecule type" value="Genomic_DNA"/>
</dbReference>
<proteinExistence type="predicted"/>
<reference evidence="1" key="1">
    <citation type="submission" date="2020-05" db="EMBL/GenBank/DDBJ databases">
        <title>Large-scale comparative analyses of tick genomes elucidate their genetic diversity and vector capacities.</title>
        <authorList>
            <person name="Jia N."/>
            <person name="Wang J."/>
            <person name="Shi W."/>
            <person name="Du L."/>
            <person name="Sun Y."/>
            <person name="Zhan W."/>
            <person name="Jiang J."/>
            <person name="Wang Q."/>
            <person name="Zhang B."/>
            <person name="Ji P."/>
            <person name="Sakyi L.B."/>
            <person name="Cui X."/>
            <person name="Yuan T."/>
            <person name="Jiang B."/>
            <person name="Yang W."/>
            <person name="Lam T.T.-Y."/>
            <person name="Chang Q."/>
            <person name="Ding S."/>
            <person name="Wang X."/>
            <person name="Zhu J."/>
            <person name="Ruan X."/>
            <person name="Zhao L."/>
            <person name="Wei J."/>
            <person name="Que T."/>
            <person name="Du C."/>
            <person name="Cheng J."/>
            <person name="Dai P."/>
            <person name="Han X."/>
            <person name="Huang E."/>
            <person name="Gao Y."/>
            <person name="Liu J."/>
            <person name="Shao H."/>
            <person name="Ye R."/>
            <person name="Li L."/>
            <person name="Wei W."/>
            <person name="Wang X."/>
            <person name="Wang C."/>
            <person name="Yang T."/>
            <person name="Huo Q."/>
            <person name="Li W."/>
            <person name="Guo W."/>
            <person name="Chen H."/>
            <person name="Zhou L."/>
            <person name="Ni X."/>
            <person name="Tian J."/>
            <person name="Zhou Y."/>
            <person name="Sheng Y."/>
            <person name="Liu T."/>
            <person name="Pan Y."/>
            <person name="Xia L."/>
            <person name="Li J."/>
            <person name="Zhao F."/>
            <person name="Cao W."/>
        </authorList>
    </citation>
    <scope>NUCLEOTIDE SEQUENCE</scope>
    <source>
        <strain evidence="1">Hyas-2018</strain>
    </source>
</reference>
<evidence type="ECO:0000313" key="1">
    <source>
        <dbReference type="EMBL" id="KAH6924572.1"/>
    </source>
</evidence>
<accession>A0ACB7RNM6</accession>
<organism evidence="1 2">
    <name type="scientific">Hyalomma asiaticum</name>
    <name type="common">Tick</name>
    <dbReference type="NCBI Taxonomy" id="266040"/>
    <lineage>
        <taxon>Eukaryota</taxon>
        <taxon>Metazoa</taxon>
        <taxon>Ecdysozoa</taxon>
        <taxon>Arthropoda</taxon>
        <taxon>Chelicerata</taxon>
        <taxon>Arachnida</taxon>
        <taxon>Acari</taxon>
        <taxon>Parasitiformes</taxon>
        <taxon>Ixodida</taxon>
        <taxon>Ixodoidea</taxon>
        <taxon>Ixodidae</taxon>
        <taxon>Hyalomminae</taxon>
        <taxon>Hyalomma</taxon>
    </lineage>
</organism>
<keyword evidence="2" id="KW-1185">Reference proteome</keyword>
<name>A0ACB7RNM6_HYAAI</name>
<sequence>MALTAQSTTLTNVRNKATIFQWNACSLRCRLSDFRQFVSKHRFPVIAISESRVRTGIRLSGYTSRVLLAIRNDLIFNIHAVPPDASNEYAAATMKWNSLTFTVIAAYIPPGVKFDVKKLQAILDTTPEPHVLTGDFNAHHPAWGGTRSTQRGRCLLDLAHKNDLVVLNNGQPTFFKGNRSSALDITLVSSSFASMATWFPDVESHGSDHIPTYIALGPMQYSKARALRCTDCEIYRATLEHSDTSDMTYEEFIGALSQTKRSSTKYLKLPGKRTTIDIEYERLRAMRRRSERRARKTLSREDISEARRMQRHIQRHLDKLDRRQWRAFCSKLDPRKPLSRIWNIARSLRIPPAQKQPFSSVALFRKVSELDMAEAFCAKVTAVTSATILQSAQAVIDATTDCTAVTDEPFTFVELIGALASVNKASSPGPDSISYADLSHLASVDDYRSANQSEPANRFRLNNEQQRSAPYPTQRYRTPHPMATGYRGYDDRDRYPMLVDGYEGFEHHREIRPSPAFASAAVAVSKKEKTRLPETPSENSPRQRHSRRRSKGRETWRAHEAKPGVLAENATRRCAAAVQTSASYTNWHNGHGTTLYERVAPWPWSSLLNRP</sequence>
<dbReference type="Proteomes" id="UP000821845">
    <property type="component" value="Chromosome 8"/>
</dbReference>
<evidence type="ECO:0000313" key="2">
    <source>
        <dbReference type="Proteomes" id="UP000821845"/>
    </source>
</evidence>
<gene>
    <name evidence="1" type="ORF">HPB50_019610</name>
</gene>
<protein>
    <submittedName>
        <fullName evidence="1">Uncharacterized protein</fullName>
    </submittedName>
</protein>